<dbReference type="PANTHER" id="PTHR43537:SF49">
    <property type="entry name" value="TRANSCRIPTIONAL REGULATORY PROTEIN"/>
    <property type="match status" value="1"/>
</dbReference>
<keyword evidence="2" id="KW-0238">DNA-binding</keyword>
<dbReference type="InterPro" id="IPR000524">
    <property type="entry name" value="Tscrpt_reg_HTH_GntR"/>
</dbReference>
<dbReference type="SUPFAM" id="SSF48008">
    <property type="entry name" value="GntR ligand-binding domain-like"/>
    <property type="match status" value="1"/>
</dbReference>
<dbReference type="Proteomes" id="UP000028302">
    <property type="component" value="Unassembled WGS sequence"/>
</dbReference>
<sequence>MSSSHSEEDPLPTRSLRTGQAVEHMVAVLSEEIVSGQWPPGSRLPAQQIAQRFSVSRTPVREALSQLCAMGLAESRPHRGVITAQVSQADLLAMFEAMAELEAACARLSAQRMTLAERHQLSAMHEGSRDLRASTRSSEYAVFNDAFHSLIYQGSKSDYLIELTLSTRARLAPFRHTQFRVARRPEHSFAEHSEIVAAISAGDAERAAQAVRQHVLSVAHVSSDYVAARSRTGESPCPE</sequence>
<dbReference type="SUPFAM" id="SSF46785">
    <property type="entry name" value="Winged helix' DNA-binding domain"/>
    <property type="match status" value="1"/>
</dbReference>
<dbReference type="SMART" id="SM00345">
    <property type="entry name" value="HTH_GNTR"/>
    <property type="match status" value="1"/>
</dbReference>
<evidence type="ECO:0000259" key="4">
    <source>
        <dbReference type="PROSITE" id="PS50949"/>
    </source>
</evidence>
<dbReference type="EMBL" id="APNK01000001">
    <property type="protein sequence ID" value="KEZ79253.1"/>
    <property type="molecule type" value="Genomic_DNA"/>
</dbReference>
<dbReference type="PROSITE" id="PS50949">
    <property type="entry name" value="HTH_GNTR"/>
    <property type="match status" value="1"/>
</dbReference>
<keyword evidence="3" id="KW-0804">Transcription</keyword>
<protein>
    <submittedName>
        <fullName evidence="5">GntR, transcriptional regulator GntR</fullName>
    </submittedName>
</protein>
<proteinExistence type="predicted"/>
<keyword evidence="6" id="KW-1185">Reference proteome</keyword>
<feature type="domain" description="HTH gntR-type" evidence="4">
    <location>
        <begin position="19"/>
        <end position="86"/>
    </location>
</feature>
<organism evidence="5 6">
    <name type="scientific">Salinisphaera hydrothermalis (strain C41B8)</name>
    <dbReference type="NCBI Taxonomy" id="1304275"/>
    <lineage>
        <taxon>Bacteria</taxon>
        <taxon>Pseudomonadati</taxon>
        <taxon>Pseudomonadota</taxon>
        <taxon>Gammaproteobacteria</taxon>
        <taxon>Salinisphaerales</taxon>
        <taxon>Salinisphaeraceae</taxon>
        <taxon>Salinisphaera</taxon>
    </lineage>
</organism>
<dbReference type="SMART" id="SM00895">
    <property type="entry name" value="FCD"/>
    <property type="match status" value="1"/>
</dbReference>
<dbReference type="Pfam" id="PF00392">
    <property type="entry name" value="GntR"/>
    <property type="match status" value="1"/>
</dbReference>
<dbReference type="PATRIC" id="fig|1304275.5.peg.169"/>
<evidence type="ECO:0000256" key="1">
    <source>
        <dbReference type="ARBA" id="ARBA00023015"/>
    </source>
</evidence>
<gene>
    <name evidence="5" type="ORF">C41B8_00850</name>
</gene>
<dbReference type="Gene3D" id="1.20.120.530">
    <property type="entry name" value="GntR ligand-binding domain-like"/>
    <property type="match status" value="1"/>
</dbReference>
<dbReference type="STRING" id="1304275.C41B8_00850"/>
<dbReference type="InterPro" id="IPR011711">
    <property type="entry name" value="GntR_C"/>
</dbReference>
<evidence type="ECO:0000313" key="5">
    <source>
        <dbReference type="EMBL" id="KEZ79253.1"/>
    </source>
</evidence>
<evidence type="ECO:0000313" key="6">
    <source>
        <dbReference type="Proteomes" id="UP000028302"/>
    </source>
</evidence>
<dbReference type="PANTHER" id="PTHR43537">
    <property type="entry name" value="TRANSCRIPTIONAL REGULATOR, GNTR FAMILY"/>
    <property type="match status" value="1"/>
</dbReference>
<comment type="caution">
    <text evidence="5">The sequence shown here is derived from an EMBL/GenBank/DDBJ whole genome shotgun (WGS) entry which is preliminary data.</text>
</comment>
<dbReference type="InterPro" id="IPR036388">
    <property type="entry name" value="WH-like_DNA-bd_sf"/>
</dbReference>
<dbReference type="Pfam" id="PF07729">
    <property type="entry name" value="FCD"/>
    <property type="match status" value="1"/>
</dbReference>
<dbReference type="InterPro" id="IPR008920">
    <property type="entry name" value="TF_FadR/GntR_C"/>
</dbReference>
<dbReference type="GO" id="GO:0003677">
    <property type="term" value="F:DNA binding"/>
    <property type="evidence" value="ECO:0007669"/>
    <property type="project" value="UniProtKB-KW"/>
</dbReference>
<evidence type="ECO:0000256" key="2">
    <source>
        <dbReference type="ARBA" id="ARBA00023125"/>
    </source>
</evidence>
<keyword evidence="1" id="KW-0805">Transcription regulation</keyword>
<dbReference type="CDD" id="cd07377">
    <property type="entry name" value="WHTH_GntR"/>
    <property type="match status" value="1"/>
</dbReference>
<dbReference type="GO" id="GO:0003700">
    <property type="term" value="F:DNA-binding transcription factor activity"/>
    <property type="evidence" value="ECO:0007669"/>
    <property type="project" value="InterPro"/>
</dbReference>
<reference evidence="5 6" key="1">
    <citation type="submission" date="2013-03" db="EMBL/GenBank/DDBJ databases">
        <title>Salinisphaera hydrothermalis C41B8 Genome Sequencing.</title>
        <authorList>
            <person name="Li C."/>
            <person name="Lai Q."/>
            <person name="Shao Z."/>
        </authorList>
    </citation>
    <scope>NUCLEOTIDE SEQUENCE [LARGE SCALE GENOMIC DNA]</scope>
    <source>
        <strain evidence="5 6">C41B8</strain>
    </source>
</reference>
<evidence type="ECO:0000256" key="3">
    <source>
        <dbReference type="ARBA" id="ARBA00023163"/>
    </source>
</evidence>
<dbReference type="OrthoDB" id="9799812at2"/>
<accession>A0A084IRB9</accession>
<dbReference type="eggNOG" id="COG1802">
    <property type="taxonomic scope" value="Bacteria"/>
</dbReference>
<dbReference type="InterPro" id="IPR036390">
    <property type="entry name" value="WH_DNA-bd_sf"/>
</dbReference>
<dbReference type="Gene3D" id="1.10.10.10">
    <property type="entry name" value="Winged helix-like DNA-binding domain superfamily/Winged helix DNA-binding domain"/>
    <property type="match status" value="1"/>
</dbReference>
<name>A0A084IRB9_SALHC</name>
<dbReference type="RefSeq" id="WP_051882617.1">
    <property type="nucleotide sequence ID" value="NZ_APNK01000001.1"/>
</dbReference>
<dbReference type="AlphaFoldDB" id="A0A084IRB9"/>